<sequence length="210" mass="22796">MKDVWPFVRDERLALIADLEPLTAEQWEVASLCGDWTVRDVAAHLVDTAKASVPSFLLDMARARFDFDRQNQTGVDRELGADPAETLERMRATVELRKSPPAPRDSRLVEAIVHGEDIRRPLGITRPYLTEAVVDAFKAQAGTSESFGGAKKTLAGLTLAAVDADLKHGDGPRVEGPALSLLLVASGRRGAVDELHGPGLDTLRARLLAR</sequence>
<keyword evidence="3" id="KW-1185">Reference proteome</keyword>
<evidence type="ECO:0000313" key="2">
    <source>
        <dbReference type="EMBL" id="RNL61365.1"/>
    </source>
</evidence>
<dbReference type="Pfam" id="PF11716">
    <property type="entry name" value="MDMPI_N"/>
    <property type="match status" value="1"/>
</dbReference>
<protein>
    <submittedName>
        <fullName evidence="2">Maleylpyruvate isomerase family mycothiol-dependent enzyme</fullName>
    </submittedName>
</protein>
<evidence type="ECO:0000259" key="1">
    <source>
        <dbReference type="Pfam" id="PF11716"/>
    </source>
</evidence>
<proteinExistence type="predicted"/>
<organism evidence="2 3">
    <name type="scientific">Nocardioides marmoriginsengisoli</name>
    <dbReference type="NCBI Taxonomy" id="661483"/>
    <lineage>
        <taxon>Bacteria</taxon>
        <taxon>Bacillati</taxon>
        <taxon>Actinomycetota</taxon>
        <taxon>Actinomycetes</taxon>
        <taxon>Propionibacteriales</taxon>
        <taxon>Nocardioidaceae</taxon>
        <taxon>Nocardioides</taxon>
    </lineage>
</organism>
<reference evidence="2 3" key="1">
    <citation type="submission" date="2018-11" db="EMBL/GenBank/DDBJ databases">
        <authorList>
            <person name="Li F."/>
        </authorList>
    </citation>
    <scope>NUCLEOTIDE SEQUENCE [LARGE SCALE GENOMIC DNA]</scope>
    <source>
        <strain evidence="2 3">Gsoil 097</strain>
    </source>
</reference>
<accession>A0A3N0CD47</accession>
<dbReference type="RefSeq" id="WP_123229076.1">
    <property type="nucleotide sequence ID" value="NZ_RJSE01000008.1"/>
</dbReference>
<dbReference type="NCBIfam" id="TIGR03083">
    <property type="entry name" value="maleylpyruvate isomerase family mycothiol-dependent enzyme"/>
    <property type="match status" value="1"/>
</dbReference>
<keyword evidence="2" id="KW-0670">Pyruvate</keyword>
<dbReference type="OrthoDB" id="5178565at2"/>
<feature type="domain" description="Mycothiol-dependent maleylpyruvate isomerase metal-binding" evidence="1">
    <location>
        <begin position="9"/>
        <end position="95"/>
    </location>
</feature>
<dbReference type="InterPro" id="IPR017517">
    <property type="entry name" value="Maleyloyr_isom"/>
</dbReference>
<dbReference type="GO" id="GO:0016853">
    <property type="term" value="F:isomerase activity"/>
    <property type="evidence" value="ECO:0007669"/>
    <property type="project" value="UniProtKB-KW"/>
</dbReference>
<gene>
    <name evidence="2" type="ORF">EFK50_18615</name>
</gene>
<name>A0A3N0CD47_9ACTN</name>
<dbReference type="InterPro" id="IPR024344">
    <property type="entry name" value="MDMPI_metal-binding"/>
</dbReference>
<dbReference type="EMBL" id="RJSE01000008">
    <property type="protein sequence ID" value="RNL61365.1"/>
    <property type="molecule type" value="Genomic_DNA"/>
</dbReference>
<dbReference type="InterPro" id="IPR034660">
    <property type="entry name" value="DinB/YfiT-like"/>
</dbReference>
<dbReference type="Gene3D" id="1.20.120.450">
    <property type="entry name" value="dinb family like domain"/>
    <property type="match status" value="1"/>
</dbReference>
<dbReference type="Proteomes" id="UP000267128">
    <property type="component" value="Unassembled WGS sequence"/>
</dbReference>
<dbReference type="SUPFAM" id="SSF109854">
    <property type="entry name" value="DinB/YfiT-like putative metalloenzymes"/>
    <property type="match status" value="1"/>
</dbReference>
<dbReference type="AlphaFoldDB" id="A0A3N0CD47"/>
<keyword evidence="2" id="KW-0413">Isomerase</keyword>
<comment type="caution">
    <text evidence="2">The sequence shown here is derived from an EMBL/GenBank/DDBJ whole genome shotgun (WGS) entry which is preliminary data.</text>
</comment>
<dbReference type="GO" id="GO:0046872">
    <property type="term" value="F:metal ion binding"/>
    <property type="evidence" value="ECO:0007669"/>
    <property type="project" value="InterPro"/>
</dbReference>
<evidence type="ECO:0000313" key="3">
    <source>
        <dbReference type="Proteomes" id="UP000267128"/>
    </source>
</evidence>